<dbReference type="InterPro" id="IPR001611">
    <property type="entry name" value="Leu-rich_rpt"/>
</dbReference>
<gene>
    <name evidence="16" type="ORF">Bca52824_087210</name>
</gene>
<evidence type="ECO:0000256" key="1">
    <source>
        <dbReference type="ARBA" id="ARBA00004167"/>
    </source>
</evidence>
<dbReference type="PANTHER" id="PTHR45631:SF69">
    <property type="entry name" value="LEUCINE-RICH REPEAT PROTEIN KINASE FAMILY PROTEIN"/>
    <property type="match status" value="1"/>
</dbReference>
<evidence type="ECO:0000256" key="9">
    <source>
        <dbReference type="ARBA" id="ARBA00022840"/>
    </source>
</evidence>
<evidence type="ECO:0000256" key="2">
    <source>
        <dbReference type="ARBA" id="ARBA00022614"/>
    </source>
</evidence>
<evidence type="ECO:0000256" key="11">
    <source>
        <dbReference type="ARBA" id="ARBA00023136"/>
    </source>
</evidence>
<dbReference type="InterPro" id="IPR000719">
    <property type="entry name" value="Prot_kinase_dom"/>
</dbReference>
<dbReference type="InterPro" id="IPR032675">
    <property type="entry name" value="LRR_dom_sf"/>
</dbReference>
<evidence type="ECO:0000256" key="14">
    <source>
        <dbReference type="SAM" id="Phobius"/>
    </source>
</evidence>
<dbReference type="FunFam" id="3.80.10.10:FF:000129">
    <property type="entry name" value="Leucine-rich repeat receptor-like kinase"/>
    <property type="match status" value="1"/>
</dbReference>
<dbReference type="InterPro" id="IPR017441">
    <property type="entry name" value="Protein_kinase_ATP_BS"/>
</dbReference>
<evidence type="ECO:0000256" key="10">
    <source>
        <dbReference type="ARBA" id="ARBA00022989"/>
    </source>
</evidence>
<dbReference type="PROSITE" id="PS50011">
    <property type="entry name" value="PROTEIN_KINASE_DOM"/>
    <property type="match status" value="1"/>
</dbReference>
<dbReference type="GO" id="GO:0005524">
    <property type="term" value="F:ATP binding"/>
    <property type="evidence" value="ECO:0007669"/>
    <property type="project" value="UniProtKB-UniRule"/>
</dbReference>
<evidence type="ECO:0000313" key="16">
    <source>
        <dbReference type="EMBL" id="KAG2247582.1"/>
    </source>
</evidence>
<dbReference type="SMART" id="SM00220">
    <property type="entry name" value="S_TKc"/>
    <property type="match status" value="1"/>
</dbReference>
<dbReference type="PROSITE" id="PS00108">
    <property type="entry name" value="PROTEIN_KINASE_ST"/>
    <property type="match status" value="1"/>
</dbReference>
<keyword evidence="4 14" id="KW-0812">Transmembrane</keyword>
<evidence type="ECO:0000256" key="5">
    <source>
        <dbReference type="ARBA" id="ARBA00022729"/>
    </source>
</evidence>
<evidence type="ECO:0000256" key="13">
    <source>
        <dbReference type="PROSITE-ProRule" id="PRU10141"/>
    </source>
</evidence>
<feature type="domain" description="Protein kinase" evidence="15">
    <location>
        <begin position="286"/>
        <end position="537"/>
    </location>
</feature>
<protein>
    <recommendedName>
        <fullName evidence="15">Protein kinase domain-containing protein</fullName>
    </recommendedName>
</protein>
<proteinExistence type="predicted"/>
<dbReference type="InterPro" id="IPR011009">
    <property type="entry name" value="Kinase-like_dom_sf"/>
</dbReference>
<dbReference type="AlphaFoldDB" id="A0A8X7PAX3"/>
<accession>A0A8X7PAX3</accession>
<keyword evidence="6" id="KW-0677">Repeat</keyword>
<sequence>MRVKALIDIEFPEFPTDKVYIYLHFAEVEVLRANETREFNISLNGVSINDSYGPLYLQFETMHNQSPVTCENRNCIIKLTRTGKSTHPPLLNAVEGFAVADFRQYETDANDVTAIKNIGTAYGLSIISWQGDPCVPRGFLWDGLNCSDTEGSTPPRITSLNLSSRGLTGTIETGIQKLTHLENLDLSNNSLTGVIPEFLASMKSLLIINLTKNNLNISIPQALRNREKEGLKLIVDGDEINQCLPGSCVQKMKFPVMIAAFVASAVVVGIVLVLFFIFVLKRKKTSSHVEALGEGGFGVVYHGYLNGSQPLAVKVLSESSSQGYKHFKAEVELLLRVHHINLVNLVGYCDERDHLALIYEYMCNGDLKDHLSGLEYLHIGCQPSMVHRDVKCTNILLGEQFSGKIADFGLSRSFQLGDESHVSTVVAGTPGYLDPEYYRTGRLAEISDVYSFGIVLLEIITSQRVIDQTREKPHITEWMGFMLNRGDITRIMDPKLHGDFNSRSVWRAIELAMLCANPSSEKRPNMSQVVIELKECLASANTINSKNQDANSNSSFEMSMSFDTKAVPSAR</sequence>
<dbReference type="Gene3D" id="3.30.200.20">
    <property type="entry name" value="Phosphorylase Kinase, domain 1"/>
    <property type="match status" value="1"/>
</dbReference>
<dbReference type="InterPro" id="IPR024788">
    <property type="entry name" value="Malectin-like_Carb-bd_dom"/>
</dbReference>
<dbReference type="SUPFAM" id="SSF52058">
    <property type="entry name" value="L domain-like"/>
    <property type="match status" value="1"/>
</dbReference>
<evidence type="ECO:0000256" key="4">
    <source>
        <dbReference type="ARBA" id="ARBA00022692"/>
    </source>
</evidence>
<dbReference type="Pfam" id="PF12819">
    <property type="entry name" value="Malectin_like"/>
    <property type="match status" value="1"/>
</dbReference>
<keyword evidence="11 14" id="KW-0472">Membrane</keyword>
<evidence type="ECO:0000313" key="17">
    <source>
        <dbReference type="Proteomes" id="UP000886595"/>
    </source>
</evidence>
<comment type="subcellular location">
    <subcellularLocation>
        <location evidence="1">Membrane</location>
        <topology evidence="1">Single-pass membrane protein</topology>
    </subcellularLocation>
</comment>
<dbReference type="Pfam" id="PF13855">
    <property type="entry name" value="LRR_8"/>
    <property type="match status" value="1"/>
</dbReference>
<dbReference type="Gene3D" id="1.10.510.10">
    <property type="entry name" value="Transferase(Phosphotransferase) domain 1"/>
    <property type="match status" value="1"/>
</dbReference>
<keyword evidence="8" id="KW-0418">Kinase</keyword>
<dbReference type="PANTHER" id="PTHR45631">
    <property type="entry name" value="OS07G0107800 PROTEIN-RELATED"/>
    <property type="match status" value="1"/>
</dbReference>
<comment type="caution">
    <text evidence="16">The sequence shown here is derived from an EMBL/GenBank/DDBJ whole genome shotgun (WGS) entry which is preliminary data.</text>
</comment>
<dbReference type="GO" id="GO:0004672">
    <property type="term" value="F:protein kinase activity"/>
    <property type="evidence" value="ECO:0007669"/>
    <property type="project" value="InterPro"/>
</dbReference>
<name>A0A8X7PAX3_BRACI</name>
<keyword evidence="17" id="KW-1185">Reference proteome</keyword>
<evidence type="ECO:0000256" key="7">
    <source>
        <dbReference type="ARBA" id="ARBA00022741"/>
    </source>
</evidence>
<dbReference type="EMBL" id="JAAMPC010000017">
    <property type="protein sequence ID" value="KAG2247582.1"/>
    <property type="molecule type" value="Genomic_DNA"/>
</dbReference>
<keyword evidence="5" id="KW-0732">Signal</keyword>
<dbReference type="Gene3D" id="3.80.10.10">
    <property type="entry name" value="Ribonuclease Inhibitor"/>
    <property type="match status" value="1"/>
</dbReference>
<evidence type="ECO:0000256" key="3">
    <source>
        <dbReference type="ARBA" id="ARBA00022679"/>
    </source>
</evidence>
<evidence type="ECO:0000256" key="8">
    <source>
        <dbReference type="ARBA" id="ARBA00022777"/>
    </source>
</evidence>
<evidence type="ECO:0000259" key="15">
    <source>
        <dbReference type="PROSITE" id="PS50011"/>
    </source>
</evidence>
<feature type="transmembrane region" description="Helical" evidence="14">
    <location>
        <begin position="254"/>
        <end position="280"/>
    </location>
</feature>
<reference evidence="16 17" key="1">
    <citation type="submission" date="2020-02" db="EMBL/GenBank/DDBJ databases">
        <authorList>
            <person name="Ma Q."/>
            <person name="Huang Y."/>
            <person name="Song X."/>
            <person name="Pei D."/>
        </authorList>
    </citation>
    <scope>NUCLEOTIDE SEQUENCE [LARGE SCALE GENOMIC DNA]</scope>
    <source>
        <strain evidence="16">Sxm20200214</strain>
        <tissue evidence="16">Leaf</tissue>
    </source>
</reference>
<dbReference type="SUPFAM" id="SSF56112">
    <property type="entry name" value="Protein kinase-like (PK-like)"/>
    <property type="match status" value="1"/>
</dbReference>
<dbReference type="PROSITE" id="PS00107">
    <property type="entry name" value="PROTEIN_KINASE_ATP"/>
    <property type="match status" value="1"/>
</dbReference>
<keyword evidence="7 13" id="KW-0547">Nucleotide-binding</keyword>
<dbReference type="InterPro" id="IPR008271">
    <property type="entry name" value="Ser/Thr_kinase_AS"/>
</dbReference>
<organism evidence="16 17">
    <name type="scientific">Brassica carinata</name>
    <name type="common">Ethiopian mustard</name>
    <name type="synonym">Abyssinian cabbage</name>
    <dbReference type="NCBI Taxonomy" id="52824"/>
    <lineage>
        <taxon>Eukaryota</taxon>
        <taxon>Viridiplantae</taxon>
        <taxon>Streptophyta</taxon>
        <taxon>Embryophyta</taxon>
        <taxon>Tracheophyta</taxon>
        <taxon>Spermatophyta</taxon>
        <taxon>Magnoliopsida</taxon>
        <taxon>eudicotyledons</taxon>
        <taxon>Gunneridae</taxon>
        <taxon>Pentapetalae</taxon>
        <taxon>rosids</taxon>
        <taxon>malvids</taxon>
        <taxon>Brassicales</taxon>
        <taxon>Brassicaceae</taxon>
        <taxon>Brassiceae</taxon>
        <taxon>Brassica</taxon>
    </lineage>
</organism>
<evidence type="ECO:0000256" key="12">
    <source>
        <dbReference type="ARBA" id="ARBA00023170"/>
    </source>
</evidence>
<keyword evidence="2" id="KW-0433">Leucine-rich repeat</keyword>
<dbReference type="GO" id="GO:0016020">
    <property type="term" value="C:membrane"/>
    <property type="evidence" value="ECO:0007669"/>
    <property type="project" value="UniProtKB-SubCell"/>
</dbReference>
<dbReference type="OrthoDB" id="1080631at2759"/>
<evidence type="ECO:0000256" key="6">
    <source>
        <dbReference type="ARBA" id="ARBA00022737"/>
    </source>
</evidence>
<dbReference type="Pfam" id="PF00069">
    <property type="entry name" value="Pkinase"/>
    <property type="match status" value="1"/>
</dbReference>
<dbReference type="Proteomes" id="UP000886595">
    <property type="component" value="Unassembled WGS sequence"/>
</dbReference>
<feature type="binding site" evidence="13">
    <location>
        <position position="314"/>
    </location>
    <ligand>
        <name>ATP</name>
        <dbReference type="ChEBI" id="CHEBI:30616"/>
    </ligand>
</feature>
<keyword evidence="9 13" id="KW-0067">ATP-binding</keyword>
<keyword evidence="3" id="KW-0808">Transferase</keyword>
<keyword evidence="12" id="KW-0675">Receptor</keyword>
<keyword evidence="10 14" id="KW-1133">Transmembrane helix</keyword>